<sequence>MTALAPVDLHKFAESLEGDPRLVHVERIPARAATFGELDHPLPEAVRERLGVADFWSHQAIAINHLRAGRSVAVATGTASGKSLCFQAPIAEMAAGPKPATSLMLFPTKALAQDQLRSITALDIPGLVAGTYDGDSSGEERTWVRRNANVILTNPEMLHIGLLPNHDKWANFFHRLEFVVIDELHTLRGIFGSNVAHLLRRLRRICAHYGSDPTFVFTSATIGEPGRLASALCGLPVEEVTEDGSPCGDRIFLLWDPAAEDDGSGRNVSSSRDTAELMAALVRSDHRAIAFCRSRKGTEIVAADVRRHLPKKLAESVRPYRGGYLSSERREIERELFSGELRGVVATSALELGIDVGGLDVCILNGFPGTIASMWQQAGRAGRAAQTSLAALVAGDDQLDQWFMHHPTELFSRKPESAVINPGNSHVLLPHLGCAAYELPLTPEDEIWWPETLEDGVRSLILSDRLRMRPAHHRQGAAAVWAGGGWPAQKVGLRNAGGDEYRIATTDGTLIGTVDGSRAFRLVHPGAVYMHQGQSWRVTDLDLRDRVAIVEASDGGEYTQPRAVTDISILETDQTRTLGAAELSLGSLRVVSQVIGYRRFNTFTGEQLGTHDLDLPAGELETRGFWYVIDDDVIDDSGIDLGELPGALHAAEHAAIGILPLFTICDRWDVGGLSTAHLADTGAATIVIYDAYPGGAGVAELGYEAADRHLAATLDVIETCECSDGCPSCVQSPKCGNGNDPLAKDAAVELLHAILGR</sequence>
<reference evidence="5" key="1">
    <citation type="submission" date="2020-05" db="EMBL/GenBank/DDBJ databases">
        <authorList>
            <person name="Chiriac C."/>
            <person name="Salcher M."/>
            <person name="Ghai R."/>
            <person name="Kavagutti S V."/>
        </authorList>
    </citation>
    <scope>NUCLEOTIDE SEQUENCE</scope>
</reference>
<dbReference type="GO" id="GO:0005634">
    <property type="term" value="C:nucleus"/>
    <property type="evidence" value="ECO:0007669"/>
    <property type="project" value="TreeGrafter"/>
</dbReference>
<dbReference type="GO" id="GO:0006289">
    <property type="term" value="P:nucleotide-excision repair"/>
    <property type="evidence" value="ECO:0007669"/>
    <property type="project" value="TreeGrafter"/>
</dbReference>
<dbReference type="Pfam" id="PF22982">
    <property type="entry name" value="WHD_HRQ1"/>
    <property type="match status" value="1"/>
</dbReference>
<evidence type="ECO:0000313" key="5">
    <source>
        <dbReference type="EMBL" id="CAB4613518.1"/>
    </source>
</evidence>
<dbReference type="Pfam" id="PF00270">
    <property type="entry name" value="DEAD"/>
    <property type="match status" value="1"/>
</dbReference>
<dbReference type="PROSITE" id="PS51192">
    <property type="entry name" value="HELICASE_ATP_BIND_1"/>
    <property type="match status" value="1"/>
</dbReference>
<dbReference type="InterPro" id="IPR018973">
    <property type="entry name" value="MZB"/>
</dbReference>
<dbReference type="InterPro" id="IPR055227">
    <property type="entry name" value="HRQ1_WHD"/>
</dbReference>
<dbReference type="InterPro" id="IPR001650">
    <property type="entry name" value="Helicase_C-like"/>
</dbReference>
<accession>A0A6J6HYE8</accession>
<dbReference type="Gene3D" id="3.40.50.300">
    <property type="entry name" value="P-loop containing nucleotide triphosphate hydrolases"/>
    <property type="match status" value="2"/>
</dbReference>
<proteinExistence type="predicted"/>
<dbReference type="InterPro" id="IPR011545">
    <property type="entry name" value="DEAD/DEAH_box_helicase_dom"/>
</dbReference>
<evidence type="ECO:0000259" key="4">
    <source>
        <dbReference type="PROSITE" id="PS51194"/>
    </source>
</evidence>
<dbReference type="CDD" id="cd18797">
    <property type="entry name" value="SF2_C_Hrq"/>
    <property type="match status" value="1"/>
</dbReference>
<dbReference type="PROSITE" id="PS51194">
    <property type="entry name" value="HELICASE_CTER"/>
    <property type="match status" value="1"/>
</dbReference>
<evidence type="ECO:0000259" key="3">
    <source>
        <dbReference type="PROSITE" id="PS51192"/>
    </source>
</evidence>
<dbReference type="InterPro" id="IPR027417">
    <property type="entry name" value="P-loop_NTPase"/>
</dbReference>
<dbReference type="SUPFAM" id="SSF52540">
    <property type="entry name" value="P-loop containing nucleoside triphosphate hydrolases"/>
    <property type="match status" value="1"/>
</dbReference>
<dbReference type="GO" id="GO:0043138">
    <property type="term" value="F:3'-5' DNA helicase activity"/>
    <property type="evidence" value="ECO:0007669"/>
    <property type="project" value="TreeGrafter"/>
</dbReference>
<dbReference type="GO" id="GO:0036297">
    <property type="term" value="P:interstrand cross-link repair"/>
    <property type="evidence" value="ECO:0007669"/>
    <property type="project" value="TreeGrafter"/>
</dbReference>
<dbReference type="SMART" id="SM00487">
    <property type="entry name" value="DEXDc"/>
    <property type="match status" value="1"/>
</dbReference>
<dbReference type="Pfam" id="PF09369">
    <property type="entry name" value="MZB"/>
    <property type="match status" value="1"/>
</dbReference>
<feature type="domain" description="Helicase ATP-binding" evidence="3">
    <location>
        <begin position="63"/>
        <end position="240"/>
    </location>
</feature>
<dbReference type="PANTHER" id="PTHR47957">
    <property type="entry name" value="ATP-DEPENDENT HELICASE HRQ1"/>
    <property type="match status" value="1"/>
</dbReference>
<dbReference type="Pfam" id="PF00271">
    <property type="entry name" value="Helicase_C"/>
    <property type="match status" value="1"/>
</dbReference>
<dbReference type="InterPro" id="IPR022307">
    <property type="entry name" value="Helicase_put_actinobac"/>
</dbReference>
<dbReference type="CDD" id="cd17923">
    <property type="entry name" value="DEXHc_Hrq1-like"/>
    <property type="match status" value="1"/>
</dbReference>
<feature type="domain" description="Helicase C-terminal" evidence="4">
    <location>
        <begin position="273"/>
        <end position="426"/>
    </location>
</feature>
<protein>
    <submittedName>
        <fullName evidence="5">Unannotated protein</fullName>
    </submittedName>
</protein>
<evidence type="ECO:0000256" key="2">
    <source>
        <dbReference type="ARBA" id="ARBA00022840"/>
    </source>
</evidence>
<evidence type="ECO:0000256" key="1">
    <source>
        <dbReference type="ARBA" id="ARBA00022741"/>
    </source>
</evidence>
<keyword evidence="2" id="KW-0067">ATP-binding</keyword>
<keyword evidence="1" id="KW-0547">Nucleotide-binding</keyword>
<dbReference type="GO" id="GO:0005524">
    <property type="term" value="F:ATP binding"/>
    <property type="evidence" value="ECO:0007669"/>
    <property type="project" value="UniProtKB-KW"/>
</dbReference>
<dbReference type="AlphaFoldDB" id="A0A6J6HYE8"/>
<dbReference type="NCBIfam" id="TIGR03817">
    <property type="entry name" value="DECH_helic"/>
    <property type="match status" value="1"/>
</dbReference>
<dbReference type="PANTHER" id="PTHR47957:SF3">
    <property type="entry name" value="ATP-DEPENDENT HELICASE HRQ1"/>
    <property type="match status" value="1"/>
</dbReference>
<dbReference type="SMART" id="SM00490">
    <property type="entry name" value="HELICc"/>
    <property type="match status" value="1"/>
</dbReference>
<name>A0A6J6HYE8_9ZZZZ</name>
<dbReference type="GO" id="GO:0003676">
    <property type="term" value="F:nucleic acid binding"/>
    <property type="evidence" value="ECO:0007669"/>
    <property type="project" value="InterPro"/>
</dbReference>
<gene>
    <name evidence="5" type="ORF">UFOPK1835_01247</name>
</gene>
<dbReference type="InterPro" id="IPR014001">
    <property type="entry name" value="Helicase_ATP-bd"/>
</dbReference>
<organism evidence="5">
    <name type="scientific">freshwater metagenome</name>
    <dbReference type="NCBI Taxonomy" id="449393"/>
    <lineage>
        <taxon>unclassified sequences</taxon>
        <taxon>metagenomes</taxon>
        <taxon>ecological metagenomes</taxon>
    </lineage>
</organism>
<dbReference type="EMBL" id="CAEZUP010000052">
    <property type="protein sequence ID" value="CAB4613518.1"/>
    <property type="molecule type" value="Genomic_DNA"/>
</dbReference>